<feature type="compositionally biased region" description="Low complexity" evidence="1">
    <location>
        <begin position="32"/>
        <end position="42"/>
    </location>
</feature>
<feature type="region of interest" description="Disordered" evidence="1">
    <location>
        <begin position="1"/>
        <end position="54"/>
    </location>
</feature>
<keyword evidence="2" id="KW-1185">Reference proteome</keyword>
<dbReference type="WBParaSite" id="PEQ_0000596301-mRNA-1">
    <property type="protein sequence ID" value="PEQ_0000596301-mRNA-1"/>
    <property type="gene ID" value="PEQ_0000596301"/>
</dbReference>
<organism evidence="2 3">
    <name type="scientific">Parascaris equorum</name>
    <name type="common">Equine roundworm</name>
    <dbReference type="NCBI Taxonomy" id="6256"/>
    <lineage>
        <taxon>Eukaryota</taxon>
        <taxon>Metazoa</taxon>
        <taxon>Ecdysozoa</taxon>
        <taxon>Nematoda</taxon>
        <taxon>Chromadorea</taxon>
        <taxon>Rhabditida</taxon>
        <taxon>Spirurina</taxon>
        <taxon>Ascaridomorpha</taxon>
        <taxon>Ascaridoidea</taxon>
        <taxon>Ascarididae</taxon>
        <taxon>Parascaris</taxon>
    </lineage>
</organism>
<evidence type="ECO:0000256" key="1">
    <source>
        <dbReference type="SAM" id="MobiDB-lite"/>
    </source>
</evidence>
<protein>
    <submittedName>
        <fullName evidence="3">Uncharacterized protein</fullName>
    </submittedName>
</protein>
<dbReference type="Proteomes" id="UP000887564">
    <property type="component" value="Unplaced"/>
</dbReference>
<sequence>MLHLAGWDGRSTFKPNVPGWEPMSDVQSAQWSSSHSFGGASSPNANSPDAGMPIATQLIADQLRTAVSK</sequence>
<evidence type="ECO:0000313" key="3">
    <source>
        <dbReference type="WBParaSite" id="PEQ_0000596301-mRNA-1"/>
    </source>
</evidence>
<accession>A0A914RHI2</accession>
<name>A0A914RHI2_PAREQ</name>
<proteinExistence type="predicted"/>
<evidence type="ECO:0000313" key="2">
    <source>
        <dbReference type="Proteomes" id="UP000887564"/>
    </source>
</evidence>
<dbReference type="AlphaFoldDB" id="A0A914RHI2"/>
<reference evidence="3" key="1">
    <citation type="submission" date="2022-11" db="UniProtKB">
        <authorList>
            <consortium name="WormBaseParasite"/>
        </authorList>
    </citation>
    <scope>IDENTIFICATION</scope>
</reference>